<reference evidence="1 2" key="1">
    <citation type="submission" date="2016-10" db="EMBL/GenBank/DDBJ databases">
        <authorList>
            <person name="de Groot N.N."/>
        </authorList>
    </citation>
    <scope>NUCLEOTIDE SEQUENCE [LARGE SCALE GENOMIC DNA]</scope>
    <source>
        <strain evidence="1 2">DSM 18979</strain>
    </source>
</reference>
<dbReference type="RefSeq" id="WP_090446548.1">
    <property type="nucleotide sequence ID" value="NZ_FOHU01000024.1"/>
</dbReference>
<gene>
    <name evidence="1" type="ORF">SAMN05660297_03312</name>
</gene>
<organism evidence="1 2">
    <name type="scientific">Natronincola peptidivorans</name>
    <dbReference type="NCBI Taxonomy" id="426128"/>
    <lineage>
        <taxon>Bacteria</taxon>
        <taxon>Bacillati</taxon>
        <taxon>Bacillota</taxon>
        <taxon>Clostridia</taxon>
        <taxon>Peptostreptococcales</taxon>
        <taxon>Natronincolaceae</taxon>
        <taxon>Natronincola</taxon>
    </lineage>
</organism>
<dbReference type="OrthoDB" id="1954063at2"/>
<protein>
    <submittedName>
        <fullName evidence="1">Uncharacterized protein</fullName>
    </submittedName>
</protein>
<sequence length="127" mass="14645">MEKRGQAMLILAFLLMGLLIVKSLWLDPVGALDEEREKYKAYALTVAPIQNTSLLEKGNLLTYRVMFVVKEKEEGITEVIYEGQQSKEWDSEILEGQYRAKVRAYLLYVIPVKDLRIQGGIEGWKQH</sequence>
<evidence type="ECO:0000313" key="1">
    <source>
        <dbReference type="EMBL" id="SET73162.1"/>
    </source>
</evidence>
<dbReference type="Proteomes" id="UP000199568">
    <property type="component" value="Unassembled WGS sequence"/>
</dbReference>
<proteinExistence type="predicted"/>
<dbReference type="EMBL" id="FOHU01000024">
    <property type="protein sequence ID" value="SET73162.1"/>
    <property type="molecule type" value="Genomic_DNA"/>
</dbReference>
<dbReference type="STRING" id="426128.SAMN05660297_03312"/>
<keyword evidence="2" id="KW-1185">Reference proteome</keyword>
<name>A0A1I0GQ06_9FIRM</name>
<accession>A0A1I0GQ06</accession>
<evidence type="ECO:0000313" key="2">
    <source>
        <dbReference type="Proteomes" id="UP000199568"/>
    </source>
</evidence>
<dbReference type="AlphaFoldDB" id="A0A1I0GQ06"/>